<protein>
    <recommendedName>
        <fullName evidence="3 6">Queuosine 5'-phosphate N-glycosylase/hydrolase</fullName>
        <ecNumber evidence="6">3.2.2.-</ecNumber>
    </recommendedName>
    <alternativeName>
        <fullName evidence="4 6">Queuosine-nucleotide N-glycosylase/hydrolase</fullName>
    </alternativeName>
</protein>
<evidence type="ECO:0000313" key="8">
    <source>
        <dbReference type="Proteomes" id="UP001498771"/>
    </source>
</evidence>
<accession>A0ABR1F3V9</accession>
<evidence type="ECO:0000313" key="7">
    <source>
        <dbReference type="EMBL" id="KAK7204500.1"/>
    </source>
</evidence>
<dbReference type="GeneID" id="90038556"/>
<comment type="catalytic activity">
    <reaction evidence="5 6">
        <text>queuosine 5'-phosphate + H2O = queuine + D-ribose 5-phosphate</text>
        <dbReference type="Rhea" id="RHEA:75387"/>
        <dbReference type="ChEBI" id="CHEBI:15377"/>
        <dbReference type="ChEBI" id="CHEBI:17433"/>
        <dbReference type="ChEBI" id="CHEBI:78346"/>
        <dbReference type="ChEBI" id="CHEBI:194371"/>
    </reaction>
    <physiologicalReaction direction="left-to-right" evidence="5 6">
        <dbReference type="Rhea" id="RHEA:75388"/>
    </physiologicalReaction>
</comment>
<dbReference type="EC" id="3.2.2.-" evidence="6"/>
<gene>
    <name evidence="7" type="ORF">BZA70DRAFT_280889</name>
</gene>
<evidence type="ECO:0000256" key="3">
    <source>
        <dbReference type="ARBA" id="ARBA00035306"/>
    </source>
</evidence>
<keyword evidence="1 6" id="KW-0378">Hydrolase</keyword>
<dbReference type="PANTHER" id="PTHR21314:SF0">
    <property type="entry name" value="QUEUOSINE 5'-PHOSPHATE N-GLYCOSYLASE_HYDROLASE"/>
    <property type="match status" value="1"/>
</dbReference>
<evidence type="ECO:0000256" key="6">
    <source>
        <dbReference type="RuleBase" id="RU365002"/>
    </source>
</evidence>
<reference evidence="7 8" key="1">
    <citation type="submission" date="2024-03" db="EMBL/GenBank/DDBJ databases">
        <title>Genome-scale model development and genomic sequencing of the oleaginous clade Lipomyces.</title>
        <authorList>
            <consortium name="Lawrence Berkeley National Laboratory"/>
            <person name="Czajka J.J."/>
            <person name="Han Y."/>
            <person name="Kim J."/>
            <person name="Mondo S.J."/>
            <person name="Hofstad B.A."/>
            <person name="Robles A."/>
            <person name="Haridas S."/>
            <person name="Riley R."/>
            <person name="LaButti K."/>
            <person name="Pangilinan J."/>
            <person name="Andreopoulos W."/>
            <person name="Lipzen A."/>
            <person name="Yan J."/>
            <person name="Wang M."/>
            <person name="Ng V."/>
            <person name="Grigoriev I.V."/>
            <person name="Spatafora J.W."/>
            <person name="Magnuson J.K."/>
            <person name="Baker S.E."/>
            <person name="Pomraning K.R."/>
        </authorList>
    </citation>
    <scope>NUCLEOTIDE SEQUENCE [LARGE SCALE GENOMIC DNA]</scope>
    <source>
        <strain evidence="7 8">Phaff 52-87</strain>
    </source>
</reference>
<sequence length="346" mass="39526">MTGVRESAKYIFENADDVSIDLDACQRAAASIYASMLEKSYSTETWSSHVLNPDSKEPATVDWIFVVDLLNFSFWSDVDDKDTGRSDTQRFTVSWLGQQWTGYWSLCAAINRALAEGIPITTPAFWIDKEKCSDDVIRHIFRSETAEQVPMLKERIACLREAGEALTTRFGGSFVGCIAEANESAVELVKLIVDNFPCFRDESEYKGRTVKIYKRAQILVSDIWACFNQQSYGKFTDIDEITMFADYRVPQILHSLGCLKYSDSLTSHVQSLQPIPHNDPREVELRGCSIWSVELIKEEIMKQHPGTKINAILIDFYLWDTAKEIQNEMGEKQEAIQCHRTRSVFY</sequence>
<dbReference type="EMBL" id="JBBJBU010000008">
    <property type="protein sequence ID" value="KAK7204500.1"/>
    <property type="molecule type" value="Genomic_DNA"/>
</dbReference>
<dbReference type="Pfam" id="PF10343">
    <property type="entry name" value="Q_salvage"/>
    <property type="match status" value="1"/>
</dbReference>
<comment type="similarity">
    <text evidence="2 6">Belongs to the QNG1 protein family.</text>
</comment>
<keyword evidence="8" id="KW-1185">Reference proteome</keyword>
<dbReference type="InterPro" id="IPR019438">
    <property type="entry name" value="Q_salvage"/>
</dbReference>
<organism evidence="7 8">
    <name type="scientific">Myxozyma melibiosi</name>
    <dbReference type="NCBI Taxonomy" id="54550"/>
    <lineage>
        <taxon>Eukaryota</taxon>
        <taxon>Fungi</taxon>
        <taxon>Dikarya</taxon>
        <taxon>Ascomycota</taxon>
        <taxon>Saccharomycotina</taxon>
        <taxon>Lipomycetes</taxon>
        <taxon>Lipomycetales</taxon>
        <taxon>Lipomycetaceae</taxon>
        <taxon>Myxozyma</taxon>
    </lineage>
</organism>
<evidence type="ECO:0000256" key="1">
    <source>
        <dbReference type="ARBA" id="ARBA00022801"/>
    </source>
</evidence>
<dbReference type="PANTHER" id="PTHR21314">
    <property type="entry name" value="QUEUOSINE 5'-PHOSPHATE N-GLYCOSYLASE_HYDROLASE-RELATED"/>
    <property type="match status" value="1"/>
</dbReference>
<name>A0ABR1F3V9_9ASCO</name>
<comment type="caution">
    <text evidence="7">The sequence shown here is derived from an EMBL/GenBank/DDBJ whole genome shotgun (WGS) entry which is preliminary data.</text>
</comment>
<evidence type="ECO:0000256" key="5">
    <source>
        <dbReference type="ARBA" id="ARBA00048204"/>
    </source>
</evidence>
<dbReference type="RefSeq" id="XP_064767533.1">
    <property type="nucleotide sequence ID" value="XM_064913044.1"/>
</dbReference>
<comment type="function">
    <text evidence="6">Catalyzes the hydrolysis of queuosine 5'-phosphate, releasing the nucleobase queuine (q). Is required for salvage of queuine from exogenous queuosine (Q) that is imported and then converted to queuosine 5'-phosphate intracellularly.</text>
</comment>
<dbReference type="Proteomes" id="UP001498771">
    <property type="component" value="Unassembled WGS sequence"/>
</dbReference>
<evidence type="ECO:0000256" key="4">
    <source>
        <dbReference type="ARBA" id="ARBA00035393"/>
    </source>
</evidence>
<proteinExistence type="inferred from homology"/>
<evidence type="ECO:0000256" key="2">
    <source>
        <dbReference type="ARBA" id="ARBA00035119"/>
    </source>
</evidence>